<feature type="compositionally biased region" description="Low complexity" evidence="1">
    <location>
        <begin position="1145"/>
        <end position="1173"/>
    </location>
</feature>
<geneLocation type="plasmid" evidence="4 5">
    <name>p107</name>
</geneLocation>
<evidence type="ECO:0000313" key="4">
    <source>
        <dbReference type="EMBL" id="CAI9007952.1"/>
    </source>
</evidence>
<feature type="domain" description="DUF5710" evidence="3">
    <location>
        <begin position="215"/>
        <end position="266"/>
    </location>
</feature>
<feature type="compositionally biased region" description="Polar residues" evidence="1">
    <location>
        <begin position="708"/>
        <end position="717"/>
    </location>
</feature>
<feature type="compositionally biased region" description="Low complexity" evidence="1">
    <location>
        <begin position="1249"/>
        <end position="1259"/>
    </location>
</feature>
<feature type="domain" description="Large polyvalent protein-associated" evidence="2">
    <location>
        <begin position="1031"/>
        <end position="1120"/>
    </location>
</feature>
<proteinExistence type="predicted"/>
<feature type="compositionally biased region" description="Polar residues" evidence="1">
    <location>
        <begin position="591"/>
        <end position="607"/>
    </location>
</feature>
<dbReference type="Pfam" id="PF18974">
    <property type="entry name" value="DUF5710"/>
    <property type="match status" value="1"/>
</dbReference>
<protein>
    <submittedName>
        <fullName evidence="4">LPD7 domain-containing protein</fullName>
    </submittedName>
</protein>
<feature type="compositionally biased region" description="Polar residues" evidence="1">
    <location>
        <begin position="786"/>
        <end position="813"/>
    </location>
</feature>
<feature type="region of interest" description="Disordered" evidence="1">
    <location>
        <begin position="1574"/>
        <end position="1596"/>
    </location>
</feature>
<dbReference type="Proteomes" id="UP001177000">
    <property type="component" value="Plasmid p107"/>
</dbReference>
<evidence type="ECO:0000259" key="2">
    <source>
        <dbReference type="Pfam" id="PF18821"/>
    </source>
</evidence>
<feature type="compositionally biased region" description="Pro residues" evidence="1">
    <location>
        <begin position="1231"/>
        <end position="1248"/>
    </location>
</feature>
<feature type="region of interest" description="Disordered" evidence="1">
    <location>
        <begin position="673"/>
        <end position="971"/>
    </location>
</feature>
<dbReference type="InterPro" id="IPR043764">
    <property type="entry name" value="DUF5710"/>
</dbReference>
<feature type="region of interest" description="Disordered" evidence="1">
    <location>
        <begin position="1130"/>
        <end position="1173"/>
    </location>
</feature>
<feature type="compositionally biased region" description="Polar residues" evidence="1">
    <location>
        <begin position="849"/>
        <end position="876"/>
    </location>
</feature>
<feature type="region of interest" description="Disordered" evidence="1">
    <location>
        <begin position="626"/>
        <end position="660"/>
    </location>
</feature>
<organism evidence="4 5">
    <name type="scientific">Pseudomonas syringae pv. tomato</name>
    <dbReference type="NCBI Taxonomy" id="323"/>
    <lineage>
        <taxon>Bacteria</taxon>
        <taxon>Pseudomonadati</taxon>
        <taxon>Pseudomonadota</taxon>
        <taxon>Gammaproteobacteria</taxon>
        <taxon>Pseudomonadales</taxon>
        <taxon>Pseudomonadaceae</taxon>
        <taxon>Pseudomonas</taxon>
    </lineage>
</organism>
<evidence type="ECO:0000256" key="1">
    <source>
        <dbReference type="SAM" id="MobiDB-lite"/>
    </source>
</evidence>
<sequence length="1596" mass="170728">MALSYDDAEAVIDEFCKTYPQALTITYNLALNQEELYGPQNSVALRGRIDGSYRAASRRADFALANCDSNQEFERTLRHEILGHYGINTFSPAEKRAVLDGIVAGRNAPKLVELWAQVDQLYPALNDSRKAEEVFAFACENIEPQARADATLGAQSFKETCIDRSRPMQISDLINLTTMVAEGLHDRSRSQQNFPASDNAQFKIETAPRTSEYPVWLAVPPDDRDKARLSAGRLSDGRAAIAWNKEEKLWFARPGCDLDRITDWLPDPSRRAGGGDAESEFLDVLTQAGLVVKGMPVMDGSRQRVATVDDKHGKKSGVYCGFLDRRPAGWFINYHRADSPKDVTNWAATGGESDPITRLHIRAGAKQAQEDAARDRAVTYAKQTLAAKRLYDRLPAADPAHPYLVRKGIPPTPDIRQTRNGALVVPFFNASGTFKTLQYIPPEGEKFLFKDAPKQEHFLVVGGSLDPVNPILYAEGYATARSLNLATGLPVVMTIDAGNMVAVAKVLHQQYPDSRHLFMADFDHAKDVNKGLIMANEAAIAVGGQVLYPTFNDAEIARGFTDFNDLHQSRGLDAVREQTAPLIRPYEEVTTMPTDSNTQPPDNTAQKAATPAQETLGLDAAPAASIQVPDQSAPPQTRSAQPVASEASSVESQSPETAQVTEAPVGIDDAQVSTQPPLALSPAEQLASVEADPDASAIVDEQPKATMSVATDRNTPSDAPELIQPTSAEVVPEQSNETAQPDARSAQQQAPGEADPGSSANVDDQKRAAPPAATDHEMSSDAPVLNQPTSAEVVPEQSNETAQPDARSAQQQAPGEADPGSSANVDDQKRAAPPAATDHEMSSDAPVLNQPTSAEVVPEQSNETAQPDARSAQQQAPGEADPGSSANVDDQKRAAPPAATDHEMSSDAPVLNRPPLAAAEPEQSNETTQPAAPPAKQQASVEADPDTSPVAEDQPIIAPAGPAQNEDNESLSDVEVPVSGALPRRFTTARKTGPAVVPDAIFVGAPIGADEPQLQASNIDKDALLARISREVQGDNSVLYKLDAEPAFVDRGSRLEMVQGAGQEDEKVIAALLTAAQFYRGRIELTGSDEFKAKAIELIAQHQINVEMKNPAQQMLLDDARNALKQPPVTLDAIHGDTPPPYGGPQPSQAKPSAPQPQQAAPAPVHSSAPAPASTAYQPLAVEGLQRRPAQPAPQAQAPQAGVAPQPQQAAPASTAYQPLEVEGLQRPRVQPAPPAQPDAPVINPPSAAPASDQPATSANQQVSPAIHQPFQAAKDGVTGKILKCGQKPFRFEPDKPESTFITLRTKNGVETFWGKELAGLLRQTRVQPGKMVTLQWLGNYPVTVKVPRKNEQGVTVGYDDKEVHRNQWALKVEGNPAVRSGQDEGVKLGAYDAGRFAVVQQAWLAQLGVEIPLPTPPTDGLYWLTPNGEGSAKTGDELSAPRPPIDPNNTAGQPVISSWSQDGHLDMYLVRGDGPYLQGVVRQGDQMQHVLVSLPGRDDGPSMVFNAITPEGLLPIGTGNGINRSGGEPVSREHIAFKLEGDSAVRIGKLDAPGEVPPTLHNLLGFDQRWKEENTLPKSAPTVAPSVQPSDPRPV</sequence>
<feature type="compositionally biased region" description="Low complexity" evidence="1">
    <location>
        <begin position="639"/>
        <end position="656"/>
    </location>
</feature>
<dbReference type="InterPro" id="IPR040677">
    <property type="entry name" value="LPD7"/>
</dbReference>
<keyword evidence="4" id="KW-0614">Plasmid</keyword>
<evidence type="ECO:0000259" key="3">
    <source>
        <dbReference type="Pfam" id="PF18974"/>
    </source>
</evidence>
<gene>
    <name evidence="4" type="ORF">DAPPPG215_29260</name>
</gene>
<dbReference type="EMBL" id="OX458336">
    <property type="protein sequence ID" value="CAI9007952.1"/>
    <property type="molecule type" value="Genomic_DNA"/>
</dbReference>
<name>A0AAV1BVR6_PSEUB</name>
<feature type="region of interest" description="Disordered" evidence="1">
    <location>
        <begin position="582"/>
        <end position="611"/>
    </location>
</feature>
<accession>A0AAV1BVR6</accession>
<feature type="region of interest" description="Disordered" evidence="1">
    <location>
        <begin position="1229"/>
        <end position="1263"/>
    </location>
</feature>
<feature type="compositionally biased region" description="Low complexity" evidence="1">
    <location>
        <begin position="1189"/>
        <end position="1214"/>
    </location>
</feature>
<feature type="compositionally biased region" description="Polar residues" evidence="1">
    <location>
        <begin position="628"/>
        <end position="638"/>
    </location>
</feature>
<reference evidence="4" key="1">
    <citation type="submission" date="2023-03" db="EMBL/GenBank/DDBJ databases">
        <authorList>
            <person name="Pothier F. J."/>
        </authorList>
    </citation>
    <scope>NUCLEOTIDE SEQUENCE</scope>
    <source>
        <strain evidence="4">DAPP-PG 215</strain>
        <plasmid evidence="4">p107</plasmid>
    </source>
</reference>
<dbReference type="Pfam" id="PF18821">
    <property type="entry name" value="LPD7"/>
    <property type="match status" value="1"/>
</dbReference>
<feature type="region of interest" description="Disordered" evidence="1">
    <location>
        <begin position="1187"/>
        <end position="1214"/>
    </location>
</feature>
<feature type="compositionally biased region" description="Polar residues" evidence="1">
    <location>
        <begin position="733"/>
        <end position="750"/>
    </location>
</feature>
<evidence type="ECO:0000313" key="5">
    <source>
        <dbReference type="Proteomes" id="UP001177000"/>
    </source>
</evidence>